<keyword evidence="2" id="KW-1185">Reference proteome</keyword>
<sequence>MGAKYNRTVDNYDWRKLLTTALTDVLVRIYNPYHTDWDSSWRGVGFAPYREQVEWELEKQEKADIVIIYFHLATQVPISFLEFGLCVRVPGKAIVVCPEGCRRRGNAQIMCKKHGVEMVDNDDELREELVKSLPAGLRPPGPSL</sequence>
<dbReference type="AlphaFoldDB" id="A0A1V6UKJ0"/>
<dbReference type="Proteomes" id="UP000191500">
    <property type="component" value="Unassembled WGS sequence"/>
</dbReference>
<organism evidence="1 2">
    <name type="scientific">Penicillium coprophilum</name>
    <dbReference type="NCBI Taxonomy" id="36646"/>
    <lineage>
        <taxon>Eukaryota</taxon>
        <taxon>Fungi</taxon>
        <taxon>Dikarya</taxon>
        <taxon>Ascomycota</taxon>
        <taxon>Pezizomycotina</taxon>
        <taxon>Eurotiomycetes</taxon>
        <taxon>Eurotiomycetidae</taxon>
        <taxon>Eurotiales</taxon>
        <taxon>Aspergillaceae</taxon>
        <taxon>Penicillium</taxon>
    </lineage>
</organism>
<accession>A0A1V6UKJ0</accession>
<evidence type="ECO:0000313" key="1">
    <source>
        <dbReference type="EMBL" id="OQE38952.1"/>
    </source>
</evidence>
<evidence type="ECO:0000313" key="2">
    <source>
        <dbReference type="Proteomes" id="UP000191500"/>
    </source>
</evidence>
<proteinExistence type="predicted"/>
<comment type="caution">
    <text evidence="1">The sequence shown here is derived from an EMBL/GenBank/DDBJ whole genome shotgun (WGS) entry which is preliminary data.</text>
</comment>
<name>A0A1V6UKJ0_9EURO</name>
<evidence type="ECO:0008006" key="3">
    <source>
        <dbReference type="Google" id="ProtNLM"/>
    </source>
</evidence>
<dbReference type="InterPro" id="IPR039470">
    <property type="entry name" value="Nuc_deoxyri_tr2"/>
</dbReference>
<dbReference type="EMBL" id="MDDG01000007">
    <property type="protein sequence ID" value="OQE38952.1"/>
    <property type="molecule type" value="Genomic_DNA"/>
</dbReference>
<gene>
    <name evidence="1" type="ORF">PENCOP_c007G01045</name>
</gene>
<reference evidence="2" key="1">
    <citation type="journal article" date="2017" name="Nat. Microbiol.">
        <title>Global analysis of biosynthetic gene clusters reveals vast potential of secondary metabolite production in Penicillium species.</title>
        <authorList>
            <person name="Nielsen J.C."/>
            <person name="Grijseels S."/>
            <person name="Prigent S."/>
            <person name="Ji B."/>
            <person name="Dainat J."/>
            <person name="Nielsen K.F."/>
            <person name="Frisvad J.C."/>
            <person name="Workman M."/>
            <person name="Nielsen J."/>
        </authorList>
    </citation>
    <scope>NUCLEOTIDE SEQUENCE [LARGE SCALE GENOMIC DNA]</scope>
    <source>
        <strain evidence="2">IBT 31321</strain>
    </source>
</reference>
<dbReference type="Pfam" id="PF15891">
    <property type="entry name" value="Nuc_deoxyri_tr2"/>
    <property type="match status" value="1"/>
</dbReference>
<protein>
    <recommendedName>
        <fullName evidence="3">TIR domain-containing protein</fullName>
    </recommendedName>
</protein>
<dbReference type="Gene3D" id="3.40.50.450">
    <property type="match status" value="1"/>
</dbReference>